<evidence type="ECO:0000313" key="6">
    <source>
        <dbReference type="EMBL" id="WLI73750.1"/>
    </source>
</evidence>
<dbReference type="EC" id="2.4.1.325" evidence="6"/>
<evidence type="ECO:0000256" key="3">
    <source>
        <dbReference type="ARBA" id="ARBA00022676"/>
    </source>
</evidence>
<dbReference type="Pfam" id="PF07429">
    <property type="entry name" value="Glyco_transf_56"/>
    <property type="match status" value="1"/>
</dbReference>
<keyword evidence="1" id="KW-1003">Cell membrane</keyword>
<keyword evidence="3 6" id="KW-0328">Glycosyltransferase</keyword>
<protein>
    <submittedName>
        <fullName evidence="6">TDP-N-acetylfucosamine:lipid II N-acetylfucosaminyltransferase</fullName>
        <ecNumber evidence="6">2.4.1.325</ecNumber>
    </submittedName>
</protein>
<dbReference type="Proteomes" id="UP001235344">
    <property type="component" value="Chromosome"/>
</dbReference>
<evidence type="ECO:0000313" key="7">
    <source>
        <dbReference type="Proteomes" id="UP001235344"/>
    </source>
</evidence>
<dbReference type="SUPFAM" id="SSF53756">
    <property type="entry name" value="UDP-Glycosyltransferase/glycogen phosphorylase"/>
    <property type="match status" value="1"/>
</dbReference>
<accession>A0ABY9H627</accession>
<gene>
    <name evidence="6" type="ORF">B6N23_02075</name>
</gene>
<dbReference type="InterPro" id="IPR009993">
    <property type="entry name" value="WecF"/>
</dbReference>
<organism evidence="6 7">
    <name type="scientific">Halomonas alkalicola</name>
    <dbReference type="NCBI Taxonomy" id="1930622"/>
    <lineage>
        <taxon>Bacteria</taxon>
        <taxon>Pseudomonadati</taxon>
        <taxon>Pseudomonadota</taxon>
        <taxon>Gammaproteobacteria</taxon>
        <taxon>Oceanospirillales</taxon>
        <taxon>Halomonadaceae</taxon>
        <taxon>Halomonas</taxon>
    </lineage>
</organism>
<dbReference type="EMBL" id="CP131913">
    <property type="protein sequence ID" value="WLI73750.1"/>
    <property type="molecule type" value="Genomic_DNA"/>
</dbReference>
<keyword evidence="5" id="KW-0472">Membrane</keyword>
<keyword evidence="7" id="KW-1185">Reference proteome</keyword>
<dbReference type="RefSeq" id="WP_305501555.1">
    <property type="nucleotide sequence ID" value="NZ_CP131913.1"/>
</dbReference>
<sequence length="347" mass="40385">MHVAGLDKFIPPFIDLVKNEFNEDEHRYWLTCSSEKYPVEIAENITLCGSTFKDTAAGYYKLVKELHSADKIILHGLFDIRVVVLLACMPWLHKKCYWVLWGGDLYVRRNGARTLFWRIKEVFRTILIRRLHAIITTVPGDYELVRKWYSTRAKYIPSLMYGSHVARGLELQSVADKNLINIQVGNSADPENRHAEVFDKLDQLRGKVKFNVYCPLSYGNEEYAQAVIAKGTSLFRENFLPLTEFMSFDEYNRYMATIDVAIFNHRRQQAMGNIIGLLSMGKTVYLRPTETPYQFFKELGITVFSSCTIDECLKVLSEKQKQENIELVRREFSRGSLVESWRLIFNE</sequence>
<name>A0ABY9H627_9GAMM</name>
<proteinExistence type="predicted"/>
<evidence type="ECO:0000256" key="1">
    <source>
        <dbReference type="ARBA" id="ARBA00022475"/>
    </source>
</evidence>
<evidence type="ECO:0000256" key="5">
    <source>
        <dbReference type="ARBA" id="ARBA00023136"/>
    </source>
</evidence>
<reference evidence="6 7" key="1">
    <citation type="submission" date="2023-08" db="EMBL/GenBank/DDBJ databases">
        <title>Transcriptome Analysis of Halomonas alkalicola CICC 11012s to Identify the Genes Involved in Alkaline Tolerances.</title>
        <authorList>
            <person name="Zhai L."/>
        </authorList>
    </citation>
    <scope>NUCLEOTIDE SEQUENCE [LARGE SCALE GENOMIC DNA]</scope>
    <source>
        <strain evidence="6 7">CICC 11012s</strain>
    </source>
</reference>
<evidence type="ECO:0000256" key="2">
    <source>
        <dbReference type="ARBA" id="ARBA00022519"/>
    </source>
</evidence>
<dbReference type="GO" id="GO:0102031">
    <property type="term" value="F:4-acetamido-4,6-dideoxy-D-galactose transferase activity"/>
    <property type="evidence" value="ECO:0007669"/>
    <property type="project" value="UniProtKB-EC"/>
</dbReference>
<keyword evidence="2" id="KW-0997">Cell inner membrane</keyword>
<evidence type="ECO:0000256" key="4">
    <source>
        <dbReference type="ARBA" id="ARBA00022679"/>
    </source>
</evidence>
<keyword evidence="4 6" id="KW-0808">Transferase</keyword>